<dbReference type="SUPFAM" id="SSF140453">
    <property type="entry name" value="EsxAB dimer-like"/>
    <property type="match status" value="1"/>
</dbReference>
<evidence type="ECO:0000313" key="1">
    <source>
        <dbReference type="EMBL" id="SNS67242.1"/>
    </source>
</evidence>
<evidence type="ECO:0000313" key="2">
    <source>
        <dbReference type="Proteomes" id="UP000198373"/>
    </source>
</evidence>
<gene>
    <name evidence="1" type="ORF">SAMN06893096_106146</name>
</gene>
<accession>A0A239GET6</accession>
<reference evidence="2" key="1">
    <citation type="submission" date="2017-06" db="EMBL/GenBank/DDBJ databases">
        <authorList>
            <person name="Varghese N."/>
            <person name="Submissions S."/>
        </authorList>
    </citation>
    <scope>NUCLEOTIDE SEQUENCE [LARGE SCALE GENOMIC DNA]</scope>
    <source>
        <strain evidence="2">DSM 46839</strain>
    </source>
</reference>
<dbReference type="InterPro" id="IPR036689">
    <property type="entry name" value="ESAT-6-like_sf"/>
</dbReference>
<dbReference type="AlphaFoldDB" id="A0A239GET6"/>
<dbReference type="Proteomes" id="UP000198373">
    <property type="component" value="Unassembled WGS sequence"/>
</dbReference>
<dbReference type="EMBL" id="FZOO01000006">
    <property type="protein sequence ID" value="SNS67242.1"/>
    <property type="molecule type" value="Genomic_DNA"/>
</dbReference>
<dbReference type="Gene3D" id="1.10.287.1060">
    <property type="entry name" value="ESAT-6-like"/>
    <property type="match status" value="1"/>
</dbReference>
<keyword evidence="2" id="KW-1185">Reference proteome</keyword>
<name>A0A239GET6_9ACTN</name>
<protein>
    <submittedName>
        <fullName evidence="1">Uncharacterized protein</fullName>
    </submittedName>
</protein>
<sequence length="106" mass="10344">MSVVSVEPDALDGLAAQLLGLAADLAAEADECTRAVGLLRSAAVGDLAAATATAGSAWSQVLGCLAQHDAAFSSALYAVAAEYRAADAALAQDIGGSPTTEAAGPR</sequence>
<proteinExistence type="predicted"/>
<organism evidence="1 2">
    <name type="scientific">Geodermatophilus pulveris</name>
    <dbReference type="NCBI Taxonomy" id="1564159"/>
    <lineage>
        <taxon>Bacteria</taxon>
        <taxon>Bacillati</taxon>
        <taxon>Actinomycetota</taxon>
        <taxon>Actinomycetes</taxon>
        <taxon>Geodermatophilales</taxon>
        <taxon>Geodermatophilaceae</taxon>
        <taxon>Geodermatophilus</taxon>
    </lineage>
</organism>